<name>A0ABT7L8Z7_9BACI</name>
<dbReference type="SUPFAM" id="SSF53850">
    <property type="entry name" value="Periplasmic binding protein-like II"/>
    <property type="match status" value="1"/>
</dbReference>
<dbReference type="PROSITE" id="PS51257">
    <property type="entry name" value="PROKAR_LIPOPROTEIN"/>
    <property type="match status" value="1"/>
</dbReference>
<protein>
    <submittedName>
        <fullName evidence="3">TAXI family TRAP transporter solute-binding subunit</fullName>
    </submittedName>
</protein>
<reference evidence="3 4" key="1">
    <citation type="submission" date="2023-06" db="EMBL/GenBank/DDBJ databases">
        <title>Aquibacillus rhizosphaerae LR5S19.</title>
        <authorList>
            <person name="Sun J.-Q."/>
        </authorList>
    </citation>
    <scope>NUCLEOTIDE SEQUENCE [LARGE SCALE GENOMIC DNA]</scope>
    <source>
        <strain evidence="3 4">LR5S19</strain>
    </source>
</reference>
<proteinExistence type="predicted"/>
<dbReference type="EMBL" id="JASTZU010000058">
    <property type="protein sequence ID" value="MDL4842339.1"/>
    <property type="molecule type" value="Genomic_DNA"/>
</dbReference>
<keyword evidence="4" id="KW-1185">Reference proteome</keyword>
<gene>
    <name evidence="3" type="ORF">QQS35_18020</name>
</gene>
<dbReference type="NCBIfam" id="TIGR02122">
    <property type="entry name" value="TRAP_TAXI"/>
    <property type="match status" value="1"/>
</dbReference>
<dbReference type="InterPro" id="IPR011852">
    <property type="entry name" value="TRAP_TAXI"/>
</dbReference>
<keyword evidence="2" id="KW-0732">Signal</keyword>
<comment type="caution">
    <text evidence="3">The sequence shown here is derived from an EMBL/GenBank/DDBJ whole genome shotgun (WGS) entry which is preliminary data.</text>
</comment>
<feature type="signal peptide" evidence="2">
    <location>
        <begin position="1"/>
        <end position="22"/>
    </location>
</feature>
<evidence type="ECO:0000256" key="2">
    <source>
        <dbReference type="SAM" id="SignalP"/>
    </source>
</evidence>
<dbReference type="Pfam" id="PF16868">
    <property type="entry name" value="NMT1_3"/>
    <property type="match status" value="1"/>
</dbReference>
<dbReference type="PANTHER" id="PTHR42941">
    <property type="entry name" value="SLL1037 PROTEIN"/>
    <property type="match status" value="1"/>
</dbReference>
<dbReference type="RefSeq" id="WP_285933618.1">
    <property type="nucleotide sequence ID" value="NZ_JASTZU010000058.1"/>
</dbReference>
<dbReference type="PANTHER" id="PTHR42941:SF1">
    <property type="entry name" value="SLL1037 PROTEIN"/>
    <property type="match status" value="1"/>
</dbReference>
<dbReference type="Proteomes" id="UP001235343">
    <property type="component" value="Unassembled WGS sequence"/>
</dbReference>
<feature type="compositionally biased region" description="Acidic residues" evidence="1">
    <location>
        <begin position="39"/>
        <end position="48"/>
    </location>
</feature>
<feature type="region of interest" description="Disordered" evidence="1">
    <location>
        <begin position="25"/>
        <end position="53"/>
    </location>
</feature>
<sequence>MKKFLFLTVLLLSLTMFLAACGGDDSEGDTSSDTGNTESENEGASEGEDAPKFLSMLTGGTSGTYYPLGGEMASIISDETGIQTDAISSNASADNVISLQEGEAELAFVQTDVVANAIEGINSFDGNPVDNVLAIGSLYPETIQIVTTANSGITSVEDLEGKTVSVGAPGSGTYVNAEQILSVHGLSMDDIDAQNLDFGESTGGIQDGNIDAAFITSGTPTGAVEGLSATTEVGIVPIAQDKIDELVEQYPYYATDKITAGTYGLEEDVTTVAVLAMLAVTDSLSEDVVYNITKSIFENTGTITHAKGEFITSESALDGIGIDLHPGAEKYFTEAGIIE</sequence>
<feature type="chain" id="PRO_5046038010" evidence="2">
    <location>
        <begin position="23"/>
        <end position="339"/>
    </location>
</feature>
<evidence type="ECO:0000313" key="4">
    <source>
        <dbReference type="Proteomes" id="UP001235343"/>
    </source>
</evidence>
<accession>A0ABT7L8Z7</accession>
<evidence type="ECO:0000313" key="3">
    <source>
        <dbReference type="EMBL" id="MDL4842339.1"/>
    </source>
</evidence>
<dbReference type="CDD" id="cd13567">
    <property type="entry name" value="PBP2_TtGluBP"/>
    <property type="match status" value="1"/>
</dbReference>
<evidence type="ECO:0000256" key="1">
    <source>
        <dbReference type="SAM" id="MobiDB-lite"/>
    </source>
</evidence>
<dbReference type="Gene3D" id="3.40.190.10">
    <property type="entry name" value="Periplasmic binding protein-like II"/>
    <property type="match status" value="2"/>
</dbReference>
<organism evidence="3 4">
    <name type="scientific">Aquibacillus rhizosphaerae</name>
    <dbReference type="NCBI Taxonomy" id="3051431"/>
    <lineage>
        <taxon>Bacteria</taxon>
        <taxon>Bacillati</taxon>
        <taxon>Bacillota</taxon>
        <taxon>Bacilli</taxon>
        <taxon>Bacillales</taxon>
        <taxon>Bacillaceae</taxon>
        <taxon>Aquibacillus</taxon>
    </lineage>
</organism>